<keyword evidence="8" id="KW-1185">Reference proteome</keyword>
<keyword evidence="3 6" id="KW-0067">ATP-binding</keyword>
<dbReference type="InterPro" id="IPR002698">
    <property type="entry name" value="FTHF_cligase"/>
</dbReference>
<evidence type="ECO:0000313" key="8">
    <source>
        <dbReference type="Proteomes" id="UP001479436"/>
    </source>
</evidence>
<comment type="cofactor">
    <cofactor evidence="6">
        <name>Mg(2+)</name>
        <dbReference type="ChEBI" id="CHEBI:18420"/>
    </cofactor>
</comment>
<keyword evidence="6" id="KW-0479">Metal-binding</keyword>
<keyword evidence="2 6" id="KW-0547">Nucleotide-binding</keyword>
<sequence>MQSIKVLKNTVRKDIRTKMKTFPKTSILEQTNIIRTKVLELEELRKSSRIGIYLSLPTEVSTTELLRELFEQNKNCYVPRWGNNHMDMVKLVSWSDYKGLPVNSWGIPEPIHEEKRINAFEEGGLDLLILPGLAFDRFGNRLGRGKGYYDRYLNNYETLGRSFDEDTIFKKPFLVGLALNEQISEEPLPTDMFDNQVDLVITSKKILARQPKAL</sequence>
<protein>
    <recommendedName>
        <fullName evidence="5 6">5-formyltetrahydrofolate cyclo-ligase</fullName>
        <ecNumber evidence="5 6">6.3.3.2</ecNumber>
    </recommendedName>
</protein>
<gene>
    <name evidence="7" type="ORF">K7432_006419</name>
</gene>
<name>A0ABR2WUZ1_9FUNG</name>
<dbReference type="Gene3D" id="3.40.50.10420">
    <property type="entry name" value="NagB/RpiA/CoA transferase-like"/>
    <property type="match status" value="1"/>
</dbReference>
<dbReference type="Proteomes" id="UP001479436">
    <property type="component" value="Unassembled WGS sequence"/>
</dbReference>
<comment type="caution">
    <text evidence="7">The sequence shown here is derived from an EMBL/GenBank/DDBJ whole genome shotgun (WGS) entry which is preliminary data.</text>
</comment>
<reference evidence="7 8" key="1">
    <citation type="submission" date="2023-04" db="EMBL/GenBank/DDBJ databases">
        <title>Genome of Basidiobolus ranarum AG-B5.</title>
        <authorList>
            <person name="Stajich J.E."/>
            <person name="Carter-House D."/>
            <person name="Gryganskyi A."/>
        </authorList>
    </citation>
    <scope>NUCLEOTIDE SEQUENCE [LARGE SCALE GENOMIC DNA]</scope>
    <source>
        <strain evidence="7 8">AG-B5</strain>
    </source>
</reference>
<dbReference type="PANTHER" id="PTHR23407:SF1">
    <property type="entry name" value="5-FORMYLTETRAHYDROFOLATE CYCLO-LIGASE"/>
    <property type="match status" value="1"/>
</dbReference>
<evidence type="ECO:0000256" key="4">
    <source>
        <dbReference type="ARBA" id="ARBA00036539"/>
    </source>
</evidence>
<dbReference type="InterPro" id="IPR024185">
    <property type="entry name" value="FTHF_cligase-like_sf"/>
</dbReference>
<evidence type="ECO:0000256" key="1">
    <source>
        <dbReference type="ARBA" id="ARBA00010638"/>
    </source>
</evidence>
<dbReference type="EC" id="6.3.3.2" evidence="5 6"/>
<dbReference type="EMBL" id="JASJQH010000283">
    <property type="protein sequence ID" value="KAK9765328.1"/>
    <property type="molecule type" value="Genomic_DNA"/>
</dbReference>
<evidence type="ECO:0000313" key="7">
    <source>
        <dbReference type="EMBL" id="KAK9765328.1"/>
    </source>
</evidence>
<dbReference type="NCBIfam" id="TIGR02727">
    <property type="entry name" value="MTHFS_bact"/>
    <property type="match status" value="1"/>
</dbReference>
<proteinExistence type="inferred from homology"/>
<dbReference type="PIRSF" id="PIRSF006806">
    <property type="entry name" value="FTHF_cligase"/>
    <property type="match status" value="1"/>
</dbReference>
<organism evidence="7 8">
    <name type="scientific">Basidiobolus ranarum</name>
    <dbReference type="NCBI Taxonomy" id="34480"/>
    <lineage>
        <taxon>Eukaryota</taxon>
        <taxon>Fungi</taxon>
        <taxon>Fungi incertae sedis</taxon>
        <taxon>Zoopagomycota</taxon>
        <taxon>Entomophthoromycotina</taxon>
        <taxon>Basidiobolomycetes</taxon>
        <taxon>Basidiobolales</taxon>
        <taxon>Basidiobolaceae</taxon>
        <taxon>Basidiobolus</taxon>
    </lineage>
</organism>
<evidence type="ECO:0000256" key="2">
    <source>
        <dbReference type="ARBA" id="ARBA00022741"/>
    </source>
</evidence>
<dbReference type="PANTHER" id="PTHR23407">
    <property type="entry name" value="ATPASE INHIBITOR/5-FORMYLTETRAHYDROFOLATE CYCLO-LIGASE"/>
    <property type="match status" value="1"/>
</dbReference>
<dbReference type="Pfam" id="PF01812">
    <property type="entry name" value="5-FTHF_cyc-lig"/>
    <property type="match status" value="1"/>
</dbReference>
<dbReference type="SUPFAM" id="SSF100950">
    <property type="entry name" value="NagB/RpiA/CoA transferase-like"/>
    <property type="match status" value="1"/>
</dbReference>
<comment type="catalytic activity">
    <reaction evidence="4 6">
        <text>(6S)-5-formyl-5,6,7,8-tetrahydrofolate + ATP = (6R)-5,10-methenyltetrahydrofolate + ADP + phosphate</text>
        <dbReference type="Rhea" id="RHEA:10488"/>
        <dbReference type="ChEBI" id="CHEBI:30616"/>
        <dbReference type="ChEBI" id="CHEBI:43474"/>
        <dbReference type="ChEBI" id="CHEBI:57455"/>
        <dbReference type="ChEBI" id="CHEBI:57457"/>
        <dbReference type="ChEBI" id="CHEBI:456216"/>
        <dbReference type="EC" id="6.3.3.2"/>
    </reaction>
</comment>
<evidence type="ECO:0000256" key="6">
    <source>
        <dbReference type="RuleBase" id="RU361279"/>
    </source>
</evidence>
<dbReference type="InterPro" id="IPR037171">
    <property type="entry name" value="NagB/RpiA_transferase-like"/>
</dbReference>
<evidence type="ECO:0000256" key="5">
    <source>
        <dbReference type="ARBA" id="ARBA00038966"/>
    </source>
</evidence>
<keyword evidence="6" id="KW-0460">Magnesium</keyword>
<evidence type="ECO:0000256" key="3">
    <source>
        <dbReference type="ARBA" id="ARBA00022840"/>
    </source>
</evidence>
<accession>A0ABR2WUZ1</accession>
<comment type="similarity">
    <text evidence="1 6">Belongs to the 5-formyltetrahydrofolate cyclo-ligase family.</text>
</comment>